<accession>A0ABW3T2C5</accession>
<reference evidence="2" key="1">
    <citation type="journal article" date="2019" name="Int. J. Syst. Evol. Microbiol.">
        <title>The Global Catalogue of Microorganisms (GCM) 10K type strain sequencing project: providing services to taxonomists for standard genome sequencing and annotation.</title>
        <authorList>
            <consortium name="The Broad Institute Genomics Platform"/>
            <consortium name="The Broad Institute Genome Sequencing Center for Infectious Disease"/>
            <person name="Wu L."/>
            <person name="Ma J."/>
        </authorList>
    </citation>
    <scope>NUCLEOTIDE SEQUENCE [LARGE SCALE GENOMIC DNA]</scope>
    <source>
        <strain evidence="2">CCUG 55074</strain>
    </source>
</reference>
<comment type="caution">
    <text evidence="1">The sequence shown here is derived from an EMBL/GenBank/DDBJ whole genome shotgun (WGS) entry which is preliminary data.</text>
</comment>
<keyword evidence="2" id="KW-1185">Reference proteome</keyword>
<dbReference type="Gene3D" id="3.30.565.10">
    <property type="entry name" value="Histidine kinase-like ATPase, C-terminal domain"/>
    <property type="match status" value="1"/>
</dbReference>
<evidence type="ECO:0000313" key="2">
    <source>
        <dbReference type="Proteomes" id="UP001597216"/>
    </source>
</evidence>
<proteinExistence type="predicted"/>
<gene>
    <name evidence="1" type="ORF">ACFQ27_09405</name>
</gene>
<keyword evidence="1" id="KW-0067">ATP-binding</keyword>
<dbReference type="GO" id="GO:0005524">
    <property type="term" value="F:ATP binding"/>
    <property type="evidence" value="ECO:0007669"/>
    <property type="project" value="UniProtKB-KW"/>
</dbReference>
<keyword evidence="1" id="KW-0547">Nucleotide-binding</keyword>
<dbReference type="SUPFAM" id="SSF55874">
    <property type="entry name" value="ATPase domain of HSP90 chaperone/DNA topoisomerase II/histidine kinase"/>
    <property type="match status" value="1"/>
</dbReference>
<dbReference type="InterPro" id="IPR036890">
    <property type="entry name" value="HATPase_C_sf"/>
</dbReference>
<organism evidence="1 2">
    <name type="scientific">Phenylobacterium conjunctum</name>
    <dbReference type="NCBI Taxonomy" id="1298959"/>
    <lineage>
        <taxon>Bacteria</taxon>
        <taxon>Pseudomonadati</taxon>
        <taxon>Pseudomonadota</taxon>
        <taxon>Alphaproteobacteria</taxon>
        <taxon>Caulobacterales</taxon>
        <taxon>Caulobacteraceae</taxon>
        <taxon>Phenylobacterium</taxon>
    </lineage>
</organism>
<dbReference type="EMBL" id="JBHTLQ010000017">
    <property type="protein sequence ID" value="MFD1190795.1"/>
    <property type="molecule type" value="Genomic_DNA"/>
</dbReference>
<sequence>MIESLRGVGYSVETAVADLVDNSIAAGARNIHVDFHFDGPESWMTLTDDGRGMDAEALRFAMTVGGRSPLDVRSASDLGRFGMGLKTASFAQCRRLTVASRLAGGRTAIRRWDLDYIARPDVNEWRLLSGAAAGSEPRVEIPGTASGTVVLWERMDRLTAGLSHDRRSEDAFWSMASRVEAHLAMVFHRYLENGRIRLQMGATRIRPWDPFLTSHPATDCTPVDNIATPTGPVSVQGFVLPHRDQLDEETWRRAAGPAGWTSQQGFYVYRNDRLLVSGGWLGLGEPRLWTREEPYKLARLWVSFTNAADADWGVDIRKSLARPPRQVRPRLTDLAETVRRDARRVFAHRGSYGRSAANPELTPAWTAGAASGPSYRINREHPAVGRIRDMLGPNSASLEDLLRVLERTVPVQRIWLDAVEAGDVGSAGPEIPPEEEEALKEMARALYRHMTETIRLVPEVARRRLLGTDPFQTCPAIVESAIADLVEKK</sequence>
<dbReference type="RefSeq" id="WP_377353401.1">
    <property type="nucleotide sequence ID" value="NZ_JBHTLQ010000017.1"/>
</dbReference>
<dbReference type="Pfam" id="PF13589">
    <property type="entry name" value="HATPase_c_3"/>
    <property type="match status" value="1"/>
</dbReference>
<name>A0ABW3T2C5_9CAUL</name>
<protein>
    <submittedName>
        <fullName evidence="1">ATP-binding protein</fullName>
    </submittedName>
</protein>
<evidence type="ECO:0000313" key="1">
    <source>
        <dbReference type="EMBL" id="MFD1190795.1"/>
    </source>
</evidence>
<dbReference type="Proteomes" id="UP001597216">
    <property type="component" value="Unassembled WGS sequence"/>
</dbReference>